<proteinExistence type="predicted"/>
<name>A0A1R4A5Q0_9ARCH</name>
<sequence>MLIIIEESIVSHKARNQIKNASVIELKEKKLMNNKETEKYIYIKLL</sequence>
<dbReference type="STRING" id="1673428.CPM_0364"/>
<reference evidence="2" key="1">
    <citation type="submission" date="2016-06" db="EMBL/GenBank/DDBJ databases">
        <authorList>
            <person name="Toshchakov V.S."/>
        </authorList>
    </citation>
    <scope>NUCLEOTIDE SEQUENCE [LARGE SCALE GENOMIC DNA]</scope>
    <source>
        <strain>PM4 (JCM 30641</strain>
        <strain evidence="2">\VKM B-2940)</strain>
    </source>
</reference>
<evidence type="ECO:0000313" key="2">
    <source>
        <dbReference type="Proteomes" id="UP000187822"/>
    </source>
</evidence>
<protein>
    <submittedName>
        <fullName evidence="1">Uncharacterized protein</fullName>
    </submittedName>
</protein>
<dbReference type="AlphaFoldDB" id="A0A1R4A5Q0"/>
<gene>
    <name evidence="1" type="ORF">CPM_0364</name>
</gene>
<evidence type="ECO:0000313" key="1">
    <source>
        <dbReference type="EMBL" id="SJK84249.1"/>
    </source>
</evidence>
<dbReference type="Proteomes" id="UP000187822">
    <property type="component" value="Chromosome I"/>
</dbReference>
<dbReference type="KEGG" id="cdiv:CPM_0364"/>
<accession>A0A1R4A5Q0</accession>
<dbReference type="EMBL" id="LT719092">
    <property type="protein sequence ID" value="SJK84249.1"/>
    <property type="molecule type" value="Genomic_DNA"/>
</dbReference>
<organism evidence="1 2">
    <name type="scientific">Cuniculiplasma divulgatum</name>
    <dbReference type="NCBI Taxonomy" id="1673428"/>
    <lineage>
        <taxon>Archaea</taxon>
        <taxon>Methanobacteriati</taxon>
        <taxon>Thermoplasmatota</taxon>
        <taxon>Thermoplasmata</taxon>
        <taxon>Thermoplasmatales</taxon>
        <taxon>Cuniculiplasmataceae</taxon>
        <taxon>Cuniculiplasma</taxon>
    </lineage>
</organism>
<keyword evidence="2" id="KW-1185">Reference proteome</keyword>